<protein>
    <submittedName>
        <fullName evidence="1">Nitroreductase family protein</fullName>
    </submittedName>
</protein>
<sequence>ELLGDELGLFDTKHFGIAVMAAFGYRDEEPHRNKTRRTLDEIVTVVE</sequence>
<gene>
    <name evidence="1" type="ORF">Q604_UNBC12736G0001</name>
</gene>
<dbReference type="InterPro" id="IPR000415">
    <property type="entry name" value="Nitroreductase-like"/>
</dbReference>
<accession>W1XRU5</accession>
<dbReference type="EMBL" id="AZMM01012736">
    <property type="protein sequence ID" value="ETJ32816.1"/>
    <property type="molecule type" value="Genomic_DNA"/>
</dbReference>
<comment type="caution">
    <text evidence="1">The sequence shown here is derived from an EMBL/GenBank/DDBJ whole genome shotgun (WGS) entry which is preliminary data.</text>
</comment>
<dbReference type="Gene3D" id="3.40.109.10">
    <property type="entry name" value="NADH Oxidase"/>
    <property type="match status" value="1"/>
</dbReference>
<dbReference type="GO" id="GO:0016491">
    <property type="term" value="F:oxidoreductase activity"/>
    <property type="evidence" value="ECO:0007669"/>
    <property type="project" value="InterPro"/>
</dbReference>
<name>W1XRU5_9ZZZZ</name>
<reference evidence="1" key="1">
    <citation type="submission" date="2013-12" db="EMBL/GenBank/DDBJ databases">
        <title>A Varibaculum cambriense genome reconstructed from a premature infant gut community with otherwise low bacterial novelty that shifts toward anaerobic metabolism during the third week of life.</title>
        <authorList>
            <person name="Brown C.T."/>
            <person name="Sharon I."/>
            <person name="Thomas B.C."/>
            <person name="Castelle C.J."/>
            <person name="Morowitz M.J."/>
            <person name="Banfield J.F."/>
        </authorList>
    </citation>
    <scope>NUCLEOTIDE SEQUENCE</scope>
</reference>
<proteinExistence type="predicted"/>
<evidence type="ECO:0000313" key="1">
    <source>
        <dbReference type="EMBL" id="ETJ32816.1"/>
    </source>
</evidence>
<dbReference type="AlphaFoldDB" id="W1XRU5"/>
<organism evidence="1">
    <name type="scientific">human gut metagenome</name>
    <dbReference type="NCBI Taxonomy" id="408170"/>
    <lineage>
        <taxon>unclassified sequences</taxon>
        <taxon>metagenomes</taxon>
        <taxon>organismal metagenomes</taxon>
    </lineage>
</organism>
<dbReference type="SUPFAM" id="SSF55469">
    <property type="entry name" value="FMN-dependent nitroreductase-like"/>
    <property type="match status" value="1"/>
</dbReference>
<feature type="non-terminal residue" evidence="1">
    <location>
        <position position="1"/>
    </location>
</feature>